<keyword evidence="5 9" id="KW-0812">Transmembrane</keyword>
<evidence type="ECO:0000256" key="8">
    <source>
        <dbReference type="ARBA" id="ARBA00023136"/>
    </source>
</evidence>
<feature type="transmembrane region" description="Helical" evidence="9">
    <location>
        <begin position="74"/>
        <end position="92"/>
    </location>
</feature>
<name>A0A085UVF1_PSESX</name>
<dbReference type="PANTHER" id="PTHR30614">
    <property type="entry name" value="MEMBRANE COMPONENT OF AMINO ACID ABC TRANSPORTER"/>
    <property type="match status" value="1"/>
</dbReference>
<evidence type="ECO:0000256" key="3">
    <source>
        <dbReference type="ARBA" id="ARBA00022448"/>
    </source>
</evidence>
<dbReference type="InterPro" id="IPR043429">
    <property type="entry name" value="ArtM/GltK/GlnP/TcyL/YhdX-like"/>
</dbReference>
<keyword evidence="3 9" id="KW-0813">Transport</keyword>
<evidence type="ECO:0000256" key="2">
    <source>
        <dbReference type="ARBA" id="ARBA00010072"/>
    </source>
</evidence>
<evidence type="ECO:0000256" key="6">
    <source>
        <dbReference type="ARBA" id="ARBA00022970"/>
    </source>
</evidence>
<dbReference type="InterPro" id="IPR000515">
    <property type="entry name" value="MetI-like"/>
</dbReference>
<dbReference type="EMBL" id="JPQT01000130">
    <property type="protein sequence ID" value="KFE47164.1"/>
    <property type="molecule type" value="Genomic_DNA"/>
</dbReference>
<dbReference type="RefSeq" id="WP_020292331.1">
    <property type="nucleotide sequence ID" value="NZ_JPQT01000130.1"/>
</dbReference>
<dbReference type="Gene3D" id="1.10.3720.10">
    <property type="entry name" value="MetI-like"/>
    <property type="match status" value="1"/>
</dbReference>
<evidence type="ECO:0000256" key="4">
    <source>
        <dbReference type="ARBA" id="ARBA00022475"/>
    </source>
</evidence>
<dbReference type="CDD" id="cd06261">
    <property type="entry name" value="TM_PBP2"/>
    <property type="match status" value="1"/>
</dbReference>
<evidence type="ECO:0000256" key="9">
    <source>
        <dbReference type="RuleBase" id="RU363032"/>
    </source>
</evidence>
<evidence type="ECO:0000313" key="12">
    <source>
        <dbReference type="Proteomes" id="UP000028643"/>
    </source>
</evidence>
<evidence type="ECO:0000256" key="5">
    <source>
        <dbReference type="ARBA" id="ARBA00022692"/>
    </source>
</evidence>
<keyword evidence="8 9" id="KW-0472">Membrane</keyword>
<gene>
    <name evidence="11" type="ORF">IV02_23830</name>
</gene>
<organism evidence="11 12">
    <name type="scientific">Pseudomonas syringae</name>
    <dbReference type="NCBI Taxonomy" id="317"/>
    <lineage>
        <taxon>Bacteria</taxon>
        <taxon>Pseudomonadati</taxon>
        <taxon>Pseudomonadota</taxon>
        <taxon>Gammaproteobacteria</taxon>
        <taxon>Pseudomonadales</taxon>
        <taxon>Pseudomonadaceae</taxon>
        <taxon>Pseudomonas</taxon>
    </lineage>
</organism>
<accession>A0A085UVF1</accession>
<reference evidence="11 12" key="1">
    <citation type="submission" date="2014-07" db="EMBL/GenBank/DDBJ databases">
        <title>Draft Genome Sequences of Environmental Pseudomonas syringae strains.</title>
        <authorList>
            <person name="Baltrus D.A."/>
            <person name="Berge O."/>
            <person name="Morris C."/>
        </authorList>
    </citation>
    <scope>NUCLEOTIDE SEQUENCE [LARGE SCALE GENOMIC DNA]</scope>
    <source>
        <strain evidence="11 12">CEB003</strain>
    </source>
</reference>
<comment type="subcellular location">
    <subcellularLocation>
        <location evidence="1">Cell inner membrane</location>
        <topology evidence="1">Multi-pass membrane protein</topology>
    </subcellularLocation>
    <subcellularLocation>
        <location evidence="9">Cell membrane</location>
        <topology evidence="9">Multi-pass membrane protein</topology>
    </subcellularLocation>
</comment>
<keyword evidence="6" id="KW-0029">Amino-acid transport</keyword>
<protein>
    <submittedName>
        <fullName evidence="11">Glutamate ABC transporter permease</fullName>
    </submittedName>
</protein>
<sequence length="242" mass="26758">MDYNWNWSVFWDFAPGESASYLQWLVTGTSWTLATTLAAFIMAFLIGGLVGTLRTSTVRPLVWLGNLYTEVFRNIPLLVQMFICFFVVPELLPVSWGDYLKQDLPYPSFFSAVVALTLFTSAKLSELFKAGIESVAYGQRGAALALGLRPTQMYLNVLLPQAIRVVFPPLTSEALNTLKNSSVALTIGLMELTAQARNVSEYSFNTFEAFTAATVIYVAISLLMTFVMGRIESSLAVRGATR</sequence>
<dbReference type="PATRIC" id="fig|317.174.peg.4873"/>
<comment type="caution">
    <text evidence="11">The sequence shown here is derived from an EMBL/GenBank/DDBJ whole genome shotgun (WGS) entry which is preliminary data.</text>
</comment>
<dbReference type="Proteomes" id="UP000028643">
    <property type="component" value="Unassembled WGS sequence"/>
</dbReference>
<dbReference type="GO" id="GO:0006865">
    <property type="term" value="P:amino acid transport"/>
    <property type="evidence" value="ECO:0007669"/>
    <property type="project" value="UniProtKB-KW"/>
</dbReference>
<dbReference type="Pfam" id="PF00528">
    <property type="entry name" value="BPD_transp_1"/>
    <property type="match status" value="1"/>
</dbReference>
<feature type="domain" description="ABC transmembrane type-1" evidence="10">
    <location>
        <begin position="29"/>
        <end position="228"/>
    </location>
</feature>
<dbReference type="SUPFAM" id="SSF161098">
    <property type="entry name" value="MetI-like"/>
    <property type="match status" value="1"/>
</dbReference>
<dbReference type="InterPro" id="IPR010065">
    <property type="entry name" value="AA_ABC_transptr_permease_3TM"/>
</dbReference>
<dbReference type="InterPro" id="IPR035906">
    <property type="entry name" value="MetI-like_sf"/>
</dbReference>
<comment type="similarity">
    <text evidence="2">Belongs to the binding-protein-dependent transport system permease family. HisMQ subfamily.</text>
</comment>
<dbReference type="PROSITE" id="PS50928">
    <property type="entry name" value="ABC_TM1"/>
    <property type="match status" value="1"/>
</dbReference>
<evidence type="ECO:0000259" key="10">
    <source>
        <dbReference type="PROSITE" id="PS50928"/>
    </source>
</evidence>
<evidence type="ECO:0000313" key="11">
    <source>
        <dbReference type="EMBL" id="KFE47164.1"/>
    </source>
</evidence>
<evidence type="ECO:0000256" key="7">
    <source>
        <dbReference type="ARBA" id="ARBA00022989"/>
    </source>
</evidence>
<dbReference type="PANTHER" id="PTHR30614:SF42">
    <property type="entry name" value="GLUTAMATE_ASPARTATE IMPORT PERMEASE PROTEIN GLTJ"/>
    <property type="match status" value="1"/>
</dbReference>
<feature type="transmembrane region" description="Helical" evidence="9">
    <location>
        <begin position="31"/>
        <end position="53"/>
    </location>
</feature>
<keyword evidence="4" id="KW-1003">Cell membrane</keyword>
<evidence type="ECO:0000256" key="1">
    <source>
        <dbReference type="ARBA" id="ARBA00004429"/>
    </source>
</evidence>
<keyword evidence="7 9" id="KW-1133">Transmembrane helix</keyword>
<dbReference type="GO" id="GO:0022857">
    <property type="term" value="F:transmembrane transporter activity"/>
    <property type="evidence" value="ECO:0007669"/>
    <property type="project" value="InterPro"/>
</dbReference>
<dbReference type="GO" id="GO:0043190">
    <property type="term" value="C:ATP-binding cassette (ABC) transporter complex"/>
    <property type="evidence" value="ECO:0007669"/>
    <property type="project" value="InterPro"/>
</dbReference>
<feature type="transmembrane region" description="Helical" evidence="9">
    <location>
        <begin position="207"/>
        <end position="228"/>
    </location>
</feature>
<dbReference type="AlphaFoldDB" id="A0A085UVF1"/>
<dbReference type="NCBIfam" id="TIGR01726">
    <property type="entry name" value="HEQRo_perm_3TM"/>
    <property type="match status" value="1"/>
</dbReference>
<proteinExistence type="inferred from homology"/>